<evidence type="ECO:0000256" key="9">
    <source>
        <dbReference type="SAM" id="MobiDB-lite"/>
    </source>
</evidence>
<dbReference type="InterPro" id="IPR019609">
    <property type="entry name" value="Variant_surf_glycoprt_trypan_C"/>
</dbReference>
<evidence type="ECO:0000256" key="7">
    <source>
        <dbReference type="ARBA" id="ARBA00023180"/>
    </source>
</evidence>
<feature type="region of interest" description="Disordered" evidence="9">
    <location>
        <begin position="392"/>
        <end position="414"/>
    </location>
</feature>
<evidence type="ECO:0000256" key="2">
    <source>
        <dbReference type="ARBA" id="ARBA00004609"/>
    </source>
</evidence>
<evidence type="ECO:0000259" key="12">
    <source>
        <dbReference type="Pfam" id="PF13206"/>
    </source>
</evidence>
<reference evidence="13" key="1">
    <citation type="submission" date="2016-08" db="EMBL/GenBank/DDBJ databases">
        <title>VSG repertoire of Trypanosoma brucei EATRO 1125.</title>
        <authorList>
            <person name="Cross G.A."/>
        </authorList>
    </citation>
    <scope>NUCLEOTIDE SEQUENCE</scope>
    <source>
        <strain evidence="13">EATRO 1125</strain>
    </source>
</reference>
<dbReference type="Pfam" id="PF13206">
    <property type="entry name" value="VSG_B"/>
    <property type="match status" value="1"/>
</dbReference>
<evidence type="ECO:0000256" key="1">
    <source>
        <dbReference type="ARBA" id="ARBA00002523"/>
    </source>
</evidence>
<feature type="domain" description="Trypanosome variant surface glycoprotein B-type N-terminal" evidence="12">
    <location>
        <begin position="10"/>
        <end position="369"/>
    </location>
</feature>
<evidence type="ECO:0000256" key="3">
    <source>
        <dbReference type="ARBA" id="ARBA00022475"/>
    </source>
</evidence>
<feature type="domain" description="Trypanosome variant surface glycoprotein C-terminal" evidence="11">
    <location>
        <begin position="408"/>
        <end position="488"/>
    </location>
</feature>
<evidence type="ECO:0000259" key="11">
    <source>
        <dbReference type="Pfam" id="PF10659"/>
    </source>
</evidence>
<name>A0A1J0R6B8_9TRYP</name>
<keyword evidence="3" id="KW-1003">Cell membrane</keyword>
<comment type="function">
    <text evidence="1">VSG forms a coat on the surface of the parasite. The trypanosome evades the immune response of the host by expressing a series of antigenically distinct VSGs from an estimated 1000 VSG genes.</text>
</comment>
<proteinExistence type="predicted"/>
<dbReference type="EMBL" id="KX699343">
    <property type="protein sequence ID" value="APD73299.1"/>
    <property type="molecule type" value="Genomic_DNA"/>
</dbReference>
<keyword evidence="8" id="KW-0449">Lipoprotein</keyword>
<evidence type="ECO:0000256" key="8">
    <source>
        <dbReference type="ARBA" id="ARBA00023288"/>
    </source>
</evidence>
<dbReference type="VEuPathDB" id="TriTrypDB:Tb427_000598500"/>
<evidence type="ECO:0000256" key="6">
    <source>
        <dbReference type="ARBA" id="ARBA00023136"/>
    </source>
</evidence>
<keyword evidence="4" id="KW-0336">GPI-anchor</keyword>
<evidence type="ECO:0000256" key="10">
    <source>
        <dbReference type="SAM" id="SignalP"/>
    </source>
</evidence>
<dbReference type="SUPFAM" id="SSF118251">
    <property type="entry name" value="Variant surface glycoprotein MITAT 1.2, VSG 221, C-terminal domain"/>
    <property type="match status" value="1"/>
</dbReference>
<feature type="region of interest" description="Disordered" evidence="9">
    <location>
        <begin position="429"/>
        <end position="456"/>
    </location>
</feature>
<keyword evidence="6" id="KW-0472">Membrane</keyword>
<dbReference type="Pfam" id="PF10659">
    <property type="entry name" value="Trypan_glycop_C"/>
    <property type="match status" value="1"/>
</dbReference>
<protein>
    <submittedName>
        <fullName evidence="13">Variant surface glycoprotein 1125.1015</fullName>
    </submittedName>
</protein>
<dbReference type="GO" id="GO:0098552">
    <property type="term" value="C:side of membrane"/>
    <property type="evidence" value="ECO:0007669"/>
    <property type="project" value="UniProtKB-KW"/>
</dbReference>
<feature type="signal peptide" evidence="10">
    <location>
        <begin position="1"/>
        <end position="20"/>
    </location>
</feature>
<keyword evidence="5 10" id="KW-0732">Signal</keyword>
<dbReference type="InterPro" id="IPR025932">
    <property type="entry name" value="Trypano_VSG_B_N_dom"/>
</dbReference>
<dbReference type="AlphaFoldDB" id="A0A1J0R6B8"/>
<dbReference type="VEuPathDB" id="TriTrypDB:Tb1125.11.18770"/>
<accession>A0A1J0R6B8</accession>
<comment type="subcellular location">
    <subcellularLocation>
        <location evidence="2">Cell membrane</location>
        <topology evidence="2">Lipid-anchor</topology>
        <topology evidence="2">GPI-anchor</topology>
    </subcellularLocation>
</comment>
<feature type="chain" id="PRO_5012881901" evidence="10">
    <location>
        <begin position="21"/>
        <end position="513"/>
    </location>
</feature>
<dbReference type="GO" id="GO:0005886">
    <property type="term" value="C:plasma membrane"/>
    <property type="evidence" value="ECO:0007669"/>
    <property type="project" value="UniProtKB-SubCell"/>
</dbReference>
<dbReference type="InterPro" id="IPR027446">
    <property type="entry name" value="VSG_C_dom_sf"/>
</dbReference>
<organism evidence="13">
    <name type="scientific">Trypanosoma brucei</name>
    <dbReference type="NCBI Taxonomy" id="5691"/>
    <lineage>
        <taxon>Eukaryota</taxon>
        <taxon>Discoba</taxon>
        <taxon>Euglenozoa</taxon>
        <taxon>Kinetoplastea</taxon>
        <taxon>Metakinetoplastina</taxon>
        <taxon>Trypanosomatida</taxon>
        <taxon>Trypanosomatidae</taxon>
        <taxon>Trypanosoma</taxon>
    </lineage>
</organism>
<evidence type="ECO:0000313" key="13">
    <source>
        <dbReference type="EMBL" id="APD73299.1"/>
    </source>
</evidence>
<sequence>MPQTSRIALFVVLQTLGAIGNVVQNSNRREYDTLCTFIGLAESGIEVPDVEETYKKNYDYIQTINMSVSLPSWRSMFFKGPQKTDWHDTPASAKQDGKGYDKMWSTWLDAAQKLAQDPLPNNIKDSAALKLSPEGAAHVRPMIKALAAKARSLKAALTELNPEARKLTADAAIKTLKEAAYGKDNTKASDVAATDALGGNVATDNRQDTCKEGTGNTAARSVLATLACLCLKSSGGNPAGVCTETAEGTGTWNSGSVAPTDPDVQAIANSCPSLKNAQNKAELQRQAIAVLPTLITTDTTHGYLGSFKANNCNGAQGNGMCVQLDNYPADTKAGLAKLPWLTALTTLSSQLIQRAAYNTAQAELDKHLAAEKSQLEHLLVEPIKIATTEKALGADGSASESPQNQKECDKHHGNKDNCTKNGCDYDENAKDGKKCKPKPGKENTATGTGEGAAGGAAASTGCGSHFNYQTACEKMNEGKEKPVLHLERVKIMNLTRIQRNAEMVVFSSIRNWH</sequence>
<evidence type="ECO:0000256" key="4">
    <source>
        <dbReference type="ARBA" id="ARBA00022622"/>
    </source>
</evidence>
<keyword evidence="7" id="KW-0325">Glycoprotein</keyword>
<dbReference type="VEuPathDB" id="TriTrypDB:Tb11.v5.0889"/>
<evidence type="ECO:0000256" key="5">
    <source>
        <dbReference type="ARBA" id="ARBA00022729"/>
    </source>
</evidence>